<name>A0A086T1D1_HAPC1</name>
<dbReference type="Proteomes" id="UP000029964">
    <property type="component" value="Unassembled WGS sequence"/>
</dbReference>
<gene>
    <name evidence="1" type="ORF">ACRE_061160</name>
</gene>
<dbReference type="SUPFAM" id="SSF63829">
    <property type="entry name" value="Calcium-dependent phosphotriesterase"/>
    <property type="match status" value="1"/>
</dbReference>
<evidence type="ECO:0000313" key="2">
    <source>
        <dbReference type="Proteomes" id="UP000029964"/>
    </source>
</evidence>
<evidence type="ECO:0000313" key="1">
    <source>
        <dbReference type="EMBL" id="KFH43163.1"/>
    </source>
</evidence>
<dbReference type="HOGENOM" id="CLU_973079_0_0_1"/>
<keyword evidence="2" id="KW-1185">Reference proteome</keyword>
<dbReference type="PANTHER" id="PTHR11799">
    <property type="entry name" value="PARAOXONASE"/>
    <property type="match status" value="1"/>
</dbReference>
<dbReference type="InterPro" id="IPR051288">
    <property type="entry name" value="Serum_paraoxonase/arylesterase"/>
</dbReference>
<protein>
    <recommendedName>
        <fullName evidence="3">Serum paraoxonase/arylesterase-like protein</fullName>
    </recommendedName>
</protein>
<proteinExistence type="predicted"/>
<dbReference type="AlphaFoldDB" id="A0A086T1D1"/>
<organism evidence="1 2">
    <name type="scientific">Hapsidospora chrysogenum (strain ATCC 11550 / CBS 779.69 / DSM 880 / IAM 14645 / JCM 23072 / IMI 49137)</name>
    <name type="common">Acremonium chrysogenum</name>
    <dbReference type="NCBI Taxonomy" id="857340"/>
    <lineage>
        <taxon>Eukaryota</taxon>
        <taxon>Fungi</taxon>
        <taxon>Dikarya</taxon>
        <taxon>Ascomycota</taxon>
        <taxon>Pezizomycotina</taxon>
        <taxon>Sordariomycetes</taxon>
        <taxon>Hypocreomycetidae</taxon>
        <taxon>Hypocreales</taxon>
        <taxon>Bionectriaceae</taxon>
        <taxon>Hapsidospora</taxon>
    </lineage>
</organism>
<reference evidence="2" key="1">
    <citation type="journal article" date="2014" name="Genome Announc.">
        <title>Genome sequence and annotation of Acremonium chrysogenum, producer of the beta-lactam antibiotic cephalosporin C.</title>
        <authorList>
            <person name="Terfehr D."/>
            <person name="Dahlmann T.A."/>
            <person name="Specht T."/>
            <person name="Zadra I."/>
            <person name="Kuernsteiner H."/>
            <person name="Kueck U."/>
        </authorList>
    </citation>
    <scope>NUCLEOTIDE SEQUENCE [LARGE SCALE GENOMIC DNA]</scope>
    <source>
        <strain evidence="2">ATCC 11550 / CBS 779.69 / DSM 880 / IAM 14645 / JCM 23072 / IMI 49137</strain>
    </source>
</reference>
<dbReference type="Gene3D" id="2.120.10.30">
    <property type="entry name" value="TolB, C-terminal domain"/>
    <property type="match status" value="1"/>
</dbReference>
<dbReference type="OrthoDB" id="5307922at2759"/>
<accession>A0A086T1D1</accession>
<comment type="caution">
    <text evidence="1">The sequence shown here is derived from an EMBL/GenBank/DDBJ whole genome shotgun (WGS) entry which is preliminary data.</text>
</comment>
<evidence type="ECO:0008006" key="3">
    <source>
        <dbReference type="Google" id="ProtNLM"/>
    </source>
</evidence>
<dbReference type="InterPro" id="IPR011042">
    <property type="entry name" value="6-blade_b-propeller_TolB-like"/>
</dbReference>
<sequence>MAWRTGILLAVLAALSPYLYDLGRVVRILIINDPEKLPKVANFTAHATLFGDHMRNCEDMFMDSTSGFAIVSCNPGRDDWNTVMVGSPPPEFTRGALVERPQGNYVDSSGHGSLYLYRYADAADKPPALIPLEGFDAPFHPLGVTYHRASQTLAVANHGGEQASVEVFTLEPKVPRALFRQSISDPAKLPTPNSLVFLNATHLYASNSHQIATFSKPSTLTARLRVNLAWLEHRLGLPTGSVSLIDLATKKVTKVLRQSFANGVDLLDDGQTMVVAGTTLTPKADF</sequence>
<dbReference type="EMBL" id="JPKY01000076">
    <property type="protein sequence ID" value="KFH43163.1"/>
    <property type="molecule type" value="Genomic_DNA"/>
</dbReference>
<dbReference type="PANTHER" id="PTHR11799:SF30">
    <property type="entry name" value="SERUM PARAOXONASE_ARYLESTERASE 2"/>
    <property type="match status" value="1"/>
</dbReference>